<name>A0A2G8RHR9_9RHOB</name>
<dbReference type="Proteomes" id="UP000231259">
    <property type="component" value="Unassembled WGS sequence"/>
</dbReference>
<accession>A0A2G8RHR9</accession>
<dbReference type="InterPro" id="IPR036291">
    <property type="entry name" value="NAD(P)-bd_dom_sf"/>
</dbReference>
<organism evidence="2 3">
    <name type="scientific">Puniceibacterium antarcticum</name>
    <dbReference type="NCBI Taxonomy" id="1206336"/>
    <lineage>
        <taxon>Bacteria</taxon>
        <taxon>Pseudomonadati</taxon>
        <taxon>Pseudomonadota</taxon>
        <taxon>Alphaproteobacteria</taxon>
        <taxon>Rhodobacterales</taxon>
        <taxon>Paracoccaceae</taxon>
        <taxon>Puniceibacterium</taxon>
    </lineage>
</organism>
<dbReference type="Gene3D" id="3.40.50.720">
    <property type="entry name" value="NAD(P)-binding Rossmann-like Domain"/>
    <property type="match status" value="1"/>
</dbReference>
<evidence type="ECO:0000313" key="3">
    <source>
        <dbReference type="Proteomes" id="UP000231259"/>
    </source>
</evidence>
<protein>
    <recommendedName>
        <fullName evidence="1">NAD-dependent epimerase/dehydratase domain-containing protein</fullName>
    </recommendedName>
</protein>
<sequence>MLQKQHGARVLVLGASGKVGRLVRAVWEAAGEGLTVVPVVRRDSGLEGQVIWSPGAPLDGLPHVDVVLALWGVCPGPGGDLAANSALALSAAEIARATGADRVLHCSSAAVYAPGPEPLSEDMTPRPPSAYGVAKLEMELALADDMARHPQGPRAVWLRIGNVAGADSLFGAMMRSGDVHLDRFDDGAGPERSYIAPSDLAHVLARLATVPTSDLPARLNLAAPLPTAMEAIARAAGRRVIWCHAPAGAVRRVALDTTRLTTLCPLQPETARPEHLVSDWMRYKGVQ</sequence>
<dbReference type="EMBL" id="AWWI01000047">
    <property type="protein sequence ID" value="PIL21099.1"/>
    <property type="molecule type" value="Genomic_DNA"/>
</dbReference>
<evidence type="ECO:0000313" key="2">
    <source>
        <dbReference type="EMBL" id="PIL21099.1"/>
    </source>
</evidence>
<keyword evidence="3" id="KW-1185">Reference proteome</keyword>
<dbReference type="RefSeq" id="WP_099910085.1">
    <property type="nucleotide sequence ID" value="NZ_AWWI01000047.1"/>
</dbReference>
<evidence type="ECO:0000259" key="1">
    <source>
        <dbReference type="Pfam" id="PF01370"/>
    </source>
</evidence>
<dbReference type="InterPro" id="IPR001509">
    <property type="entry name" value="Epimerase_deHydtase"/>
</dbReference>
<feature type="domain" description="NAD-dependent epimerase/dehydratase" evidence="1">
    <location>
        <begin position="81"/>
        <end position="167"/>
    </location>
</feature>
<gene>
    <name evidence="2" type="ORF">P775_06015</name>
</gene>
<dbReference type="SUPFAM" id="SSF51735">
    <property type="entry name" value="NAD(P)-binding Rossmann-fold domains"/>
    <property type="match status" value="1"/>
</dbReference>
<reference evidence="2 3" key="1">
    <citation type="submission" date="2013-09" db="EMBL/GenBank/DDBJ databases">
        <title>Genome sequencing of Phaeobacter antarcticus sp. nov. SM1211.</title>
        <authorList>
            <person name="Zhang X.-Y."/>
            <person name="Liu C."/>
            <person name="Chen X.-L."/>
            <person name="Xie B.-B."/>
            <person name="Qin Q.-L."/>
            <person name="Rong J.-C."/>
            <person name="Zhang Y.-Z."/>
        </authorList>
    </citation>
    <scope>NUCLEOTIDE SEQUENCE [LARGE SCALE GENOMIC DNA]</scope>
    <source>
        <strain evidence="2 3">SM1211</strain>
    </source>
</reference>
<comment type="caution">
    <text evidence="2">The sequence shown here is derived from an EMBL/GenBank/DDBJ whole genome shotgun (WGS) entry which is preliminary data.</text>
</comment>
<dbReference type="OrthoDB" id="7687386at2"/>
<dbReference type="Pfam" id="PF01370">
    <property type="entry name" value="Epimerase"/>
    <property type="match status" value="1"/>
</dbReference>
<proteinExistence type="predicted"/>
<dbReference type="AlphaFoldDB" id="A0A2G8RHR9"/>